<evidence type="ECO:0000256" key="1">
    <source>
        <dbReference type="SAM" id="MobiDB-lite"/>
    </source>
</evidence>
<feature type="region of interest" description="Disordered" evidence="1">
    <location>
        <begin position="56"/>
        <end position="134"/>
    </location>
</feature>
<dbReference type="AlphaFoldDB" id="A0A9P6QP54"/>
<dbReference type="Proteomes" id="UP000823405">
    <property type="component" value="Unassembled WGS sequence"/>
</dbReference>
<evidence type="ECO:0000313" key="2">
    <source>
        <dbReference type="EMBL" id="KAG0285611.1"/>
    </source>
</evidence>
<feature type="compositionally biased region" description="Basic residues" evidence="1">
    <location>
        <begin position="188"/>
        <end position="197"/>
    </location>
</feature>
<keyword evidence="3" id="KW-1185">Reference proteome</keyword>
<name>A0A9P6QP54_9FUNG</name>
<proteinExistence type="predicted"/>
<feature type="compositionally biased region" description="Low complexity" evidence="1">
    <location>
        <begin position="87"/>
        <end position="134"/>
    </location>
</feature>
<feature type="region of interest" description="Disordered" evidence="1">
    <location>
        <begin position="167"/>
        <end position="205"/>
    </location>
</feature>
<protein>
    <submittedName>
        <fullName evidence="2">Uncharacterized protein</fullName>
    </submittedName>
</protein>
<dbReference type="EMBL" id="JAAAIN010003459">
    <property type="protein sequence ID" value="KAG0285611.1"/>
    <property type="molecule type" value="Genomic_DNA"/>
</dbReference>
<accession>A0A9P6QP54</accession>
<feature type="compositionally biased region" description="Basic residues" evidence="1">
    <location>
        <begin position="70"/>
        <end position="79"/>
    </location>
</feature>
<reference evidence="2" key="1">
    <citation type="journal article" date="2020" name="Fungal Divers.">
        <title>Resolving the Mortierellaceae phylogeny through synthesis of multi-gene phylogenetics and phylogenomics.</title>
        <authorList>
            <person name="Vandepol N."/>
            <person name="Liber J."/>
            <person name="Desiro A."/>
            <person name="Na H."/>
            <person name="Kennedy M."/>
            <person name="Barry K."/>
            <person name="Grigoriev I.V."/>
            <person name="Miller A.N."/>
            <person name="O'Donnell K."/>
            <person name="Stajich J.E."/>
            <person name="Bonito G."/>
        </authorList>
    </citation>
    <scope>NUCLEOTIDE SEQUENCE</scope>
    <source>
        <strain evidence="2">NVP60</strain>
    </source>
</reference>
<gene>
    <name evidence="2" type="ORF">BGZ97_007731</name>
</gene>
<comment type="caution">
    <text evidence="2">The sequence shown here is derived from an EMBL/GenBank/DDBJ whole genome shotgun (WGS) entry which is preliminary data.</text>
</comment>
<organism evidence="2 3">
    <name type="scientific">Linnemannia gamsii</name>
    <dbReference type="NCBI Taxonomy" id="64522"/>
    <lineage>
        <taxon>Eukaryota</taxon>
        <taxon>Fungi</taxon>
        <taxon>Fungi incertae sedis</taxon>
        <taxon>Mucoromycota</taxon>
        <taxon>Mortierellomycotina</taxon>
        <taxon>Mortierellomycetes</taxon>
        <taxon>Mortierellales</taxon>
        <taxon>Mortierellaceae</taxon>
        <taxon>Linnemannia</taxon>
    </lineage>
</organism>
<sequence>MNYLIHNHQQIKHSLVKFEERSTTPAATATTPITPSNIMVWEPKVIEMETALVSTKEVKLSTSSLDKKGINHAKGKHAHSNREPSDSESISESNSSINCSLKDTLSDSDTSDSNTSDSDESNSNSSLSDKSSSKSLLSNASMSASCSDEEYSSKECSGEFGLPVDPFDDKVSSFEENGSPGDFSSSSRSKKPQRHCIKSKEEQSRSLAKFARKHNMSVGINAIADQLKAL</sequence>
<evidence type="ECO:0000313" key="3">
    <source>
        <dbReference type="Proteomes" id="UP000823405"/>
    </source>
</evidence>